<dbReference type="GO" id="GO:0003779">
    <property type="term" value="F:actin binding"/>
    <property type="evidence" value="ECO:0007669"/>
    <property type="project" value="InterPro"/>
</dbReference>
<dbReference type="InterPro" id="IPR036222">
    <property type="entry name" value="CAP_N_sf"/>
</dbReference>
<reference evidence="7" key="1">
    <citation type="submission" date="2017-11" db="EMBL/GenBank/DDBJ databases">
        <title>The sensing device of the deep-sea amphipod.</title>
        <authorList>
            <person name="Kobayashi H."/>
            <person name="Nagahama T."/>
            <person name="Arai W."/>
            <person name="Sasagawa Y."/>
            <person name="Umeda M."/>
            <person name="Hayashi T."/>
            <person name="Nikaido I."/>
            <person name="Watanabe H."/>
            <person name="Oguri K."/>
            <person name="Kitazato H."/>
            <person name="Fujioka K."/>
            <person name="Kido Y."/>
            <person name="Takami H."/>
        </authorList>
    </citation>
    <scope>NUCLEOTIDE SEQUENCE</scope>
    <source>
        <tissue evidence="7">Whole body</tissue>
    </source>
</reference>
<dbReference type="PROSITE" id="PS51329">
    <property type="entry name" value="C_CAP_COFACTOR_C"/>
    <property type="match status" value="1"/>
</dbReference>
<dbReference type="SUPFAM" id="SSF101278">
    <property type="entry name" value="N-terminal domain of adenylylcyclase associated protein, CAP"/>
    <property type="match status" value="1"/>
</dbReference>
<dbReference type="Pfam" id="PF21938">
    <property type="entry name" value="CAP_N"/>
    <property type="match status" value="1"/>
</dbReference>
<feature type="region of interest" description="Disordered" evidence="5">
    <location>
        <begin position="198"/>
        <end position="239"/>
    </location>
</feature>
<dbReference type="FunFam" id="1.25.40.330:FF:000001">
    <property type="entry name" value="Adenylyl cyclase-associated protein"/>
    <property type="match status" value="1"/>
</dbReference>
<evidence type="ECO:0000256" key="4">
    <source>
        <dbReference type="ARBA" id="ARBA00023136"/>
    </source>
</evidence>
<accession>A0A6A7FSS7</accession>
<dbReference type="Gene3D" id="2.160.20.70">
    <property type="match status" value="1"/>
</dbReference>
<dbReference type="InterPro" id="IPR036223">
    <property type="entry name" value="CAP_C_sf"/>
</dbReference>
<evidence type="ECO:0000256" key="3">
    <source>
        <dbReference type="ARBA" id="ARBA00022475"/>
    </source>
</evidence>
<dbReference type="Pfam" id="PF08603">
    <property type="entry name" value="CAP_C"/>
    <property type="match status" value="1"/>
</dbReference>
<evidence type="ECO:0000256" key="1">
    <source>
        <dbReference type="ARBA" id="ARBA00004202"/>
    </source>
</evidence>
<dbReference type="PANTHER" id="PTHR10652:SF0">
    <property type="entry name" value="ADENYLYL CYCLASE-ASSOCIATED PROTEIN"/>
    <property type="match status" value="1"/>
</dbReference>
<proteinExistence type="evidence at transcript level"/>
<dbReference type="FunFam" id="2.160.20.70:FF:000001">
    <property type="entry name" value="Adenylyl cyclase-associated protein"/>
    <property type="match status" value="1"/>
</dbReference>
<dbReference type="EMBL" id="IACT01002352">
    <property type="protein sequence ID" value="LAC21636.1"/>
    <property type="molecule type" value="mRNA"/>
</dbReference>
<dbReference type="SMART" id="SM00673">
    <property type="entry name" value="CARP"/>
    <property type="match status" value="2"/>
</dbReference>
<dbReference type="GO" id="GO:0007015">
    <property type="term" value="P:actin filament organization"/>
    <property type="evidence" value="ECO:0007669"/>
    <property type="project" value="TreeGrafter"/>
</dbReference>
<dbReference type="InterPro" id="IPR017901">
    <property type="entry name" value="C-CAP_CF_C-like"/>
</dbReference>
<keyword evidence="3" id="KW-1003">Cell membrane</keyword>
<dbReference type="AlphaFoldDB" id="A0A6A7FSS7"/>
<evidence type="ECO:0000256" key="2">
    <source>
        <dbReference type="ARBA" id="ARBA00007659"/>
    </source>
</evidence>
<dbReference type="SUPFAM" id="SSF69340">
    <property type="entry name" value="C-terminal domain of adenylylcyclase associated protein"/>
    <property type="match status" value="1"/>
</dbReference>
<feature type="compositionally biased region" description="Pro residues" evidence="5">
    <location>
        <begin position="154"/>
        <end position="170"/>
    </location>
</feature>
<dbReference type="InterPro" id="IPR016098">
    <property type="entry name" value="CAP/MinC_C"/>
</dbReference>
<evidence type="ECO:0000256" key="5">
    <source>
        <dbReference type="SAM" id="MobiDB-lite"/>
    </source>
</evidence>
<feature type="region of interest" description="Disordered" evidence="5">
    <location>
        <begin position="136"/>
        <end position="172"/>
    </location>
</feature>
<organism evidence="7">
    <name type="scientific">Hirondellea gigas</name>
    <dbReference type="NCBI Taxonomy" id="1518452"/>
    <lineage>
        <taxon>Eukaryota</taxon>
        <taxon>Metazoa</taxon>
        <taxon>Ecdysozoa</taxon>
        <taxon>Arthropoda</taxon>
        <taxon>Crustacea</taxon>
        <taxon>Multicrustacea</taxon>
        <taxon>Malacostraca</taxon>
        <taxon>Eumalacostraca</taxon>
        <taxon>Peracarida</taxon>
        <taxon>Amphipoda</taxon>
        <taxon>Amphilochidea</taxon>
        <taxon>Lysianassida</taxon>
        <taxon>Lysianassidira</taxon>
        <taxon>Lysianassoidea</taxon>
        <taxon>Lysianassidae</taxon>
        <taxon>Hirondellea</taxon>
    </lineage>
</organism>
<dbReference type="GO" id="GO:0019933">
    <property type="term" value="P:cAMP-mediated signaling"/>
    <property type="evidence" value="ECO:0007669"/>
    <property type="project" value="TreeGrafter"/>
</dbReference>
<dbReference type="GO" id="GO:0000902">
    <property type="term" value="P:cell morphogenesis"/>
    <property type="evidence" value="ECO:0007669"/>
    <property type="project" value="TreeGrafter"/>
</dbReference>
<dbReference type="InterPro" id="IPR013912">
    <property type="entry name" value="Adenylate_cyclase-assoc_CAP_C"/>
</dbReference>
<feature type="domain" description="C-CAP/cofactor C-like" evidence="6">
    <location>
        <begin position="238"/>
        <end position="374"/>
    </location>
</feature>
<dbReference type="GO" id="GO:0005737">
    <property type="term" value="C:cytoplasm"/>
    <property type="evidence" value="ECO:0007669"/>
    <property type="project" value="TreeGrafter"/>
</dbReference>
<dbReference type="GO" id="GO:0008179">
    <property type="term" value="F:adenylate cyclase binding"/>
    <property type="evidence" value="ECO:0007669"/>
    <property type="project" value="TreeGrafter"/>
</dbReference>
<comment type="similarity">
    <text evidence="2">Belongs to the CAP family.</text>
</comment>
<keyword evidence="4" id="KW-0472">Membrane</keyword>
<dbReference type="GO" id="GO:0005886">
    <property type="term" value="C:plasma membrane"/>
    <property type="evidence" value="ECO:0007669"/>
    <property type="project" value="UniProtKB-SubCell"/>
</dbReference>
<dbReference type="InterPro" id="IPR053950">
    <property type="entry name" value="CAP_N"/>
</dbReference>
<sequence length="397" mass="43606">MAKMVETAFRTQRAFLITAAKSTKPTEDQLPKVLEATGKQIQAVIGFRESHRTSPQVNHLSAMSESISGLSWVAVVPTPSQYCREMMNASVFYTNRVLKEFREKDKTHVEWVSAWTGVFSELSDYIKQYHTTGVTWNPRGGDPMDNLRDAPPTGGAPPPPPGGIPPPPPMVKLTPKSIEADPTSQLFSDLNKGLDITSKLKKVPDEQKTHKNPSLREGPKPIVKNGTPQAKGPSAPVPKAPRIQLEGKKWFVEYQKDNNNIVVSPTSMEHSVYIYKCENSVIQVKNKINSIILDSCKKTAVVFDSLVSALEIVNCQSCKAQVLNTVPTIAIEKTDGCMVYLSPNSLAVEIVSAKSTEMNILLPTESGEFTEQAVPEQFKTLIVDGRLVTTCTEKAGN</sequence>
<dbReference type="InterPro" id="IPR001837">
    <property type="entry name" value="Adenylate_cyclase-assoc_CAP"/>
</dbReference>
<evidence type="ECO:0000313" key="7">
    <source>
        <dbReference type="EMBL" id="LAC21636.1"/>
    </source>
</evidence>
<name>A0A6A7FSS7_9CRUS</name>
<dbReference type="InterPro" id="IPR006599">
    <property type="entry name" value="CARP_motif"/>
</dbReference>
<comment type="subcellular location">
    <subcellularLocation>
        <location evidence="1">Cell membrane</location>
        <topology evidence="1">Peripheral membrane protein</topology>
    </subcellularLocation>
</comment>
<dbReference type="PANTHER" id="PTHR10652">
    <property type="entry name" value="ADENYLYL CYCLASE-ASSOCIATED PROTEIN"/>
    <property type="match status" value="1"/>
</dbReference>
<evidence type="ECO:0000259" key="6">
    <source>
        <dbReference type="PROSITE" id="PS51329"/>
    </source>
</evidence>
<protein>
    <submittedName>
        <fullName evidence="7">Adenylyl cyclase-associated protein 2-like</fullName>
    </submittedName>
</protein>
<dbReference type="Gene3D" id="1.25.40.330">
    <property type="entry name" value="Adenylate cyclase-associated CAP, N-terminal domain"/>
    <property type="match status" value="1"/>
</dbReference>